<dbReference type="RefSeq" id="WP_043753880.1">
    <property type="nucleotide sequence ID" value="NZ_AQQX01000016.1"/>
</dbReference>
<dbReference type="HAMAP" id="MF_00724">
    <property type="entry name" value="FliE"/>
    <property type="match status" value="1"/>
</dbReference>
<dbReference type="GO" id="GO:0005198">
    <property type="term" value="F:structural molecule activity"/>
    <property type="evidence" value="ECO:0007669"/>
    <property type="project" value="InterPro"/>
</dbReference>
<protein>
    <recommendedName>
        <fullName evidence="4">Flagellar hook-basal body complex protein FliE</fullName>
    </recommendedName>
</protein>
<name>A0A0A0EA82_9RHOB</name>
<dbReference type="GO" id="GO:0009425">
    <property type="term" value="C:bacterial-type flagellum basal body"/>
    <property type="evidence" value="ECO:0007669"/>
    <property type="project" value="UniProtKB-SubCell"/>
</dbReference>
<dbReference type="Pfam" id="PF02049">
    <property type="entry name" value="FliE"/>
    <property type="match status" value="1"/>
</dbReference>
<dbReference type="Proteomes" id="UP000030004">
    <property type="component" value="Unassembled WGS sequence"/>
</dbReference>
<evidence type="ECO:0000256" key="2">
    <source>
        <dbReference type="ARBA" id="ARBA00009272"/>
    </source>
</evidence>
<dbReference type="EMBL" id="AQQX01000016">
    <property type="protein sequence ID" value="KGM46988.1"/>
    <property type="molecule type" value="Genomic_DNA"/>
</dbReference>
<dbReference type="InterPro" id="IPR001624">
    <property type="entry name" value="FliE"/>
</dbReference>
<comment type="subcellular location">
    <subcellularLocation>
        <location evidence="1 4">Bacterial flagellum basal body</location>
    </subcellularLocation>
</comment>
<dbReference type="PANTHER" id="PTHR34653">
    <property type="match status" value="1"/>
</dbReference>
<proteinExistence type="inferred from homology"/>
<evidence type="ECO:0000313" key="6">
    <source>
        <dbReference type="Proteomes" id="UP000030004"/>
    </source>
</evidence>
<dbReference type="eggNOG" id="COG1677">
    <property type="taxonomic scope" value="Bacteria"/>
</dbReference>
<sequence>MTDKLITTGLVNNAYGSSRTLQGGPGQGIESAAAAEGVNFADMVKGAAQDVVTSIKESEKVQEAGLVGEVSAQQVVEATLEMETTLRMAVSVRDKLVEAYQQIMQMPI</sequence>
<gene>
    <name evidence="4" type="primary">fliE</name>
    <name evidence="5" type="ORF">ATO9_20915</name>
</gene>
<evidence type="ECO:0000313" key="5">
    <source>
        <dbReference type="EMBL" id="KGM46988.1"/>
    </source>
</evidence>
<comment type="similarity">
    <text evidence="2 4">Belongs to the FliE family.</text>
</comment>
<keyword evidence="5" id="KW-0966">Cell projection</keyword>
<reference evidence="5 6" key="1">
    <citation type="journal article" date="2015" name="Antonie Van Leeuwenhoek">
        <title>Pseudooceanicola atlanticus gen. nov. sp. nov., isolated from surface seawater of the Atlantic Ocean and reclassification of Oceanicola batsensis, Oceanicola marinus, Oceanicola nitratireducens, Oceanicola nanhaiensis, Oceanicola antarcticus and Oceanicola flagellatus, as Pseudooceanicola batsensis comb. nov., Pseudooceanicola marinus comb. nov., Pseudooceanicola nitratireducens comb. nov., Pseudooceanicola nanhaiensis comb. nov., Pseudooceanicola antarcticus comb. nov., and Pseudooceanicola flagellatus comb. nov.</title>
        <authorList>
            <person name="Lai Q."/>
            <person name="Li G."/>
            <person name="Liu X."/>
            <person name="Du Y."/>
            <person name="Sun F."/>
            <person name="Shao Z."/>
        </authorList>
    </citation>
    <scope>NUCLEOTIDE SEQUENCE [LARGE SCALE GENOMIC DNA]</scope>
    <source>
        <strain evidence="5 6">22II-s11g</strain>
    </source>
</reference>
<dbReference type="PANTHER" id="PTHR34653:SF1">
    <property type="entry name" value="FLAGELLAR HOOK-BASAL BODY COMPLEX PROTEIN FLIE"/>
    <property type="match status" value="1"/>
</dbReference>
<comment type="caution">
    <text evidence="5">The sequence shown here is derived from an EMBL/GenBank/DDBJ whole genome shotgun (WGS) entry which is preliminary data.</text>
</comment>
<keyword evidence="3 4" id="KW-0975">Bacterial flagellum</keyword>
<keyword evidence="5" id="KW-0282">Flagellum</keyword>
<evidence type="ECO:0000256" key="4">
    <source>
        <dbReference type="HAMAP-Rule" id="MF_00724"/>
    </source>
</evidence>
<dbReference type="GO" id="GO:0071973">
    <property type="term" value="P:bacterial-type flagellum-dependent cell motility"/>
    <property type="evidence" value="ECO:0007669"/>
    <property type="project" value="InterPro"/>
</dbReference>
<evidence type="ECO:0000256" key="1">
    <source>
        <dbReference type="ARBA" id="ARBA00004117"/>
    </source>
</evidence>
<dbReference type="AlphaFoldDB" id="A0A0A0EA82"/>
<dbReference type="OrthoDB" id="9812413at2"/>
<keyword evidence="5" id="KW-0969">Cilium</keyword>
<dbReference type="STRING" id="1461694.ATO9_20915"/>
<keyword evidence="6" id="KW-1185">Reference proteome</keyword>
<evidence type="ECO:0000256" key="3">
    <source>
        <dbReference type="ARBA" id="ARBA00023143"/>
    </source>
</evidence>
<accession>A0A0A0EA82</accession>
<dbReference type="GO" id="GO:0003774">
    <property type="term" value="F:cytoskeletal motor activity"/>
    <property type="evidence" value="ECO:0007669"/>
    <property type="project" value="InterPro"/>
</dbReference>
<organism evidence="5 6">
    <name type="scientific">Pseudooceanicola atlanticus</name>
    <dbReference type="NCBI Taxonomy" id="1461694"/>
    <lineage>
        <taxon>Bacteria</taxon>
        <taxon>Pseudomonadati</taxon>
        <taxon>Pseudomonadota</taxon>
        <taxon>Alphaproteobacteria</taxon>
        <taxon>Rhodobacterales</taxon>
        <taxon>Paracoccaceae</taxon>
        <taxon>Pseudooceanicola</taxon>
    </lineage>
</organism>